<name>A0A674MD77_TAKRU</name>
<proteinExistence type="predicted"/>
<accession>A0A674MD77</accession>
<dbReference type="AlphaFoldDB" id="A0A674MD77"/>
<reference evidence="1 2" key="1">
    <citation type="journal article" date="2011" name="Genome Biol. Evol.">
        <title>Integration of the genetic map and genome assembly of fugu facilitates insights into distinct features of genome evolution in teleosts and mammals.</title>
        <authorList>
            <person name="Kai W."/>
            <person name="Kikuchi K."/>
            <person name="Tohari S."/>
            <person name="Chew A.K."/>
            <person name="Tay A."/>
            <person name="Fujiwara A."/>
            <person name="Hosoya S."/>
            <person name="Suetake H."/>
            <person name="Naruse K."/>
            <person name="Brenner S."/>
            <person name="Suzuki Y."/>
            <person name="Venkatesh B."/>
        </authorList>
    </citation>
    <scope>NUCLEOTIDE SEQUENCE [LARGE SCALE GENOMIC DNA]</scope>
</reference>
<dbReference type="Ensembl" id="ENSTRUT00000071717.1">
    <property type="protein sequence ID" value="ENSTRUP00000058995.1"/>
    <property type="gene ID" value="ENSTRUG00000029189.1"/>
</dbReference>
<dbReference type="GO" id="GO:0005783">
    <property type="term" value="C:endoplasmic reticulum"/>
    <property type="evidence" value="ECO:0007669"/>
    <property type="project" value="TreeGrafter"/>
</dbReference>
<keyword evidence="2" id="KW-1185">Reference proteome</keyword>
<dbReference type="PANTHER" id="PTHR16244:SF2">
    <property type="entry name" value="CEROID-LIPOFUSCINOSIS NEURONAL PROTEIN 6"/>
    <property type="match status" value="1"/>
</dbReference>
<reference evidence="1" key="3">
    <citation type="submission" date="2025-09" db="UniProtKB">
        <authorList>
            <consortium name="Ensembl"/>
        </authorList>
    </citation>
    <scope>IDENTIFICATION</scope>
</reference>
<dbReference type="GO" id="GO:0007040">
    <property type="term" value="P:lysosome organization"/>
    <property type="evidence" value="ECO:0007669"/>
    <property type="project" value="TreeGrafter"/>
</dbReference>
<dbReference type="Proteomes" id="UP000005226">
    <property type="component" value="Chromosome 9"/>
</dbReference>
<evidence type="ECO:0000313" key="2">
    <source>
        <dbReference type="Proteomes" id="UP000005226"/>
    </source>
</evidence>
<protein>
    <submittedName>
        <fullName evidence="1">Uncharacterized protein</fullName>
    </submittedName>
</protein>
<dbReference type="GO" id="GO:0016020">
    <property type="term" value="C:membrane"/>
    <property type="evidence" value="ECO:0007669"/>
    <property type="project" value="TreeGrafter"/>
</dbReference>
<dbReference type="PANTHER" id="PTHR16244">
    <property type="entry name" value="CEROID-LIPOFUSCINOSIS NEURONAL PROTEIN 6"/>
    <property type="match status" value="1"/>
</dbReference>
<dbReference type="InParanoid" id="A0A674MD77"/>
<dbReference type="InterPro" id="IPR029255">
    <property type="entry name" value="CLN6"/>
</dbReference>
<dbReference type="Pfam" id="PF15156">
    <property type="entry name" value="CLN6"/>
    <property type="match status" value="1"/>
</dbReference>
<evidence type="ECO:0000313" key="1">
    <source>
        <dbReference type="Ensembl" id="ENSTRUP00000058995.1"/>
    </source>
</evidence>
<reference evidence="1" key="2">
    <citation type="submission" date="2025-08" db="UniProtKB">
        <authorList>
            <consortium name="Ensembl"/>
        </authorList>
    </citation>
    <scope>IDENTIFICATION</scope>
</reference>
<sequence>MGLQILNSRSTLRLVVQFWKGNIEWISIFLQLLVTFIQSYHEGIKTRKPPRFYMDVWLCFTVQNWVLDVSRPDITLILPSDRFPLNCPSAAEYLHVLYAPFAAQGSTLPHVTSGQHVSLSVVMATTLHLAAELVRRRLLMIGYQLHQSLTHSFSTDLKCCLKAETVVR</sequence>
<organism evidence="1 2">
    <name type="scientific">Takifugu rubripes</name>
    <name type="common">Japanese pufferfish</name>
    <name type="synonym">Fugu rubripes</name>
    <dbReference type="NCBI Taxonomy" id="31033"/>
    <lineage>
        <taxon>Eukaryota</taxon>
        <taxon>Metazoa</taxon>
        <taxon>Chordata</taxon>
        <taxon>Craniata</taxon>
        <taxon>Vertebrata</taxon>
        <taxon>Euteleostomi</taxon>
        <taxon>Actinopterygii</taxon>
        <taxon>Neopterygii</taxon>
        <taxon>Teleostei</taxon>
        <taxon>Neoteleostei</taxon>
        <taxon>Acanthomorphata</taxon>
        <taxon>Eupercaria</taxon>
        <taxon>Tetraodontiformes</taxon>
        <taxon>Tetradontoidea</taxon>
        <taxon>Tetraodontidae</taxon>
        <taxon>Takifugu</taxon>
    </lineage>
</organism>